<proteinExistence type="predicted"/>
<dbReference type="PROSITE" id="PS50110">
    <property type="entry name" value="RESPONSE_REGULATORY"/>
    <property type="match status" value="1"/>
</dbReference>
<feature type="region of interest" description="Disordered" evidence="2">
    <location>
        <begin position="1"/>
        <end position="49"/>
    </location>
</feature>
<dbReference type="GO" id="GO:0000160">
    <property type="term" value="P:phosphorelay signal transduction system"/>
    <property type="evidence" value="ECO:0007669"/>
    <property type="project" value="InterPro"/>
</dbReference>
<dbReference type="SUPFAM" id="SSF52172">
    <property type="entry name" value="CheY-like"/>
    <property type="match status" value="1"/>
</dbReference>
<dbReference type="InterPro" id="IPR052048">
    <property type="entry name" value="ST_Response_Regulator"/>
</dbReference>
<organism evidence="4">
    <name type="scientific">Chromera velia CCMP2878</name>
    <dbReference type="NCBI Taxonomy" id="1169474"/>
    <lineage>
        <taxon>Eukaryota</taxon>
        <taxon>Sar</taxon>
        <taxon>Alveolata</taxon>
        <taxon>Colpodellida</taxon>
        <taxon>Chromeraceae</taxon>
        <taxon>Chromera</taxon>
    </lineage>
</organism>
<sequence length="194" mass="20638">MTKSNGEMEVEVEGKTKNLSPSLNQNGSLVSPSSCTGRADSPSSPFTPSLNTARGLTADVLLVDDDRFCLMAGSAAIKRLGFSVRTAEDGHEAVRVIGEGGLVFRLVLMDKNMARMNGPEAMKRLRGHFMETAKKGGQVKNIPTPLLIGYTGDAVQESSQAFLDAGADKVIIKPLQVKDLAALLGFAESSQKQL</sequence>
<evidence type="ECO:0000259" key="3">
    <source>
        <dbReference type="PROSITE" id="PS50110"/>
    </source>
</evidence>
<dbReference type="EMBL" id="CDMZ01001066">
    <property type="protein sequence ID" value="CEM26565.1"/>
    <property type="molecule type" value="Genomic_DNA"/>
</dbReference>
<feature type="compositionally biased region" description="Polar residues" evidence="2">
    <location>
        <begin position="17"/>
        <end position="49"/>
    </location>
</feature>
<keyword evidence="1" id="KW-0597">Phosphoprotein</keyword>
<evidence type="ECO:0000256" key="1">
    <source>
        <dbReference type="PROSITE-ProRule" id="PRU00169"/>
    </source>
</evidence>
<dbReference type="AlphaFoldDB" id="A0A0G4GBQ3"/>
<dbReference type="Pfam" id="PF00072">
    <property type="entry name" value="Response_reg"/>
    <property type="match status" value="1"/>
</dbReference>
<dbReference type="PANTHER" id="PTHR43228">
    <property type="entry name" value="TWO-COMPONENT RESPONSE REGULATOR"/>
    <property type="match status" value="1"/>
</dbReference>
<dbReference type="PhylomeDB" id="A0A0G4GBQ3"/>
<feature type="domain" description="Response regulatory" evidence="3">
    <location>
        <begin position="59"/>
        <end position="188"/>
    </location>
</feature>
<name>A0A0G4GBQ3_9ALVE</name>
<gene>
    <name evidence="4" type="ORF">Cvel_21183</name>
</gene>
<dbReference type="InterPro" id="IPR001789">
    <property type="entry name" value="Sig_transdc_resp-reg_receiver"/>
</dbReference>
<protein>
    <recommendedName>
        <fullName evidence="3">Response regulatory domain-containing protein</fullName>
    </recommendedName>
</protein>
<dbReference type="VEuPathDB" id="CryptoDB:Cvel_21183"/>
<accession>A0A0G4GBQ3</accession>
<dbReference type="InterPro" id="IPR011006">
    <property type="entry name" value="CheY-like_superfamily"/>
</dbReference>
<dbReference type="SMART" id="SM00448">
    <property type="entry name" value="REC"/>
    <property type="match status" value="1"/>
</dbReference>
<evidence type="ECO:0000313" key="4">
    <source>
        <dbReference type="EMBL" id="CEM26565.1"/>
    </source>
</evidence>
<dbReference type="PANTHER" id="PTHR43228:SF1">
    <property type="entry name" value="TWO-COMPONENT RESPONSE REGULATOR ARR22"/>
    <property type="match status" value="1"/>
</dbReference>
<dbReference type="Gene3D" id="3.40.50.2300">
    <property type="match status" value="1"/>
</dbReference>
<feature type="modified residue" description="4-aspartylphosphate" evidence="1">
    <location>
        <position position="110"/>
    </location>
</feature>
<evidence type="ECO:0000256" key="2">
    <source>
        <dbReference type="SAM" id="MobiDB-lite"/>
    </source>
</evidence>
<reference evidence="4" key="1">
    <citation type="submission" date="2014-11" db="EMBL/GenBank/DDBJ databases">
        <authorList>
            <person name="Otto D Thomas"/>
            <person name="Naeem Raeece"/>
        </authorList>
    </citation>
    <scope>NUCLEOTIDE SEQUENCE</scope>
</reference>
<dbReference type="CDD" id="cd17546">
    <property type="entry name" value="REC_hyHK_CKI1_RcsC-like"/>
    <property type="match status" value="1"/>
</dbReference>